<keyword evidence="3 6" id="KW-0812">Transmembrane</keyword>
<keyword evidence="5 6" id="KW-0472">Membrane</keyword>
<gene>
    <name evidence="8" type="ORF">CSC2_20120</name>
</gene>
<proteinExistence type="inferred from homology"/>
<evidence type="ECO:0000256" key="6">
    <source>
        <dbReference type="PIRNR" id="PIRNR018968"/>
    </source>
</evidence>
<feature type="transmembrane region" description="Helical" evidence="6">
    <location>
        <begin position="523"/>
        <end position="544"/>
    </location>
</feature>
<evidence type="ECO:0000313" key="8">
    <source>
        <dbReference type="EMBL" id="GFZ31486.1"/>
    </source>
</evidence>
<feature type="transmembrane region" description="Helical" evidence="6">
    <location>
        <begin position="58"/>
        <end position="83"/>
    </location>
</feature>
<feature type="transmembrane region" description="Helical" evidence="6">
    <location>
        <begin position="199"/>
        <end position="219"/>
    </location>
</feature>
<feature type="domain" description="ABC3 transporter permease C-terminal" evidence="7">
    <location>
        <begin position="62"/>
        <end position="180"/>
    </location>
</feature>
<feature type="transmembrane region" description="Helical" evidence="6">
    <location>
        <begin position="602"/>
        <end position="627"/>
    </location>
</feature>
<dbReference type="InterPro" id="IPR003838">
    <property type="entry name" value="ABC3_permease_C"/>
</dbReference>
<protein>
    <submittedName>
        <fullName evidence="8">Permease</fullName>
    </submittedName>
</protein>
<evidence type="ECO:0000313" key="9">
    <source>
        <dbReference type="Proteomes" id="UP000663802"/>
    </source>
</evidence>
<feature type="transmembrane region" description="Helical" evidence="6">
    <location>
        <begin position="225"/>
        <end position="252"/>
    </location>
</feature>
<name>A0ABQ1E9P2_9CLOT</name>
<dbReference type="PANTHER" id="PTHR46795">
    <property type="entry name" value="ABC TRANSPORTER PERMEASE-RELATED-RELATED"/>
    <property type="match status" value="1"/>
</dbReference>
<keyword evidence="4 6" id="KW-1133">Transmembrane helix</keyword>
<feature type="transmembrane region" description="Helical" evidence="6">
    <location>
        <begin position="279"/>
        <end position="302"/>
    </location>
</feature>
<comment type="similarity">
    <text evidence="6">Belongs to the ABC-4 integral membrane protein family.</text>
</comment>
<dbReference type="InterPro" id="IPR027022">
    <property type="entry name" value="ABC_permease_BceB-typ"/>
</dbReference>
<keyword evidence="2 6" id="KW-1003">Cell membrane</keyword>
<feature type="transmembrane region" description="Helical" evidence="6">
    <location>
        <begin position="18"/>
        <end position="38"/>
    </location>
</feature>
<evidence type="ECO:0000256" key="4">
    <source>
        <dbReference type="ARBA" id="ARBA00022989"/>
    </source>
</evidence>
<sequence length="642" mass="73868">MTFKDIVIKNFKGSIKGYLSFFLCNAFSIVLMFMYSTVVFNEDISTSTKLIDGISKIMIIPSVVLIIFSVVFINYSYLIFIKGRKREFGLFMNLGMDVKDIRKLILLENGVIAAGSVIAGVISGTLFSRLFFMIISEILGVKDLHFHIHVISYIFIVGIFLLIYSLSVIVTIISTARLNIINLLKTPQIGDENLINSPYIGMIGLIIIMVSLTTLLIKFDGRGDVLLACTISLIVGVYIFIYQFGNFISYILSRRRANYHKNILLISNLRYKYGQTKKIIFIITLIVIVIIFINGFYLNLILTADKSAKENNPFHIAFIRENGKNSISEKEIETLIRDTNNVVTEHKELEFIETKDDKAIIIADEELKKILDSKFTVDEGKYLRLFQINNLSEKEKSERINDEHKINHDRVIRDFDKSFKIQDVIFKTYFNAPGYILSSCIILNNNDYLRLKSSIDVNIGVVELYNFKDWKNTQPLVNTLQEKFKEKNNNFELKYEDKYYLQVASRVSSYNENNQGAKTLFCLLSFLGIFFLISICVILSLKLFSDFDSDKEQYRKLYRIGMMENEFVKLKCGELKVIFATAPTIAIPVAITYSLAFEGANYLSNLQIIGCDIVISFSFILLEVIYYNLCKRNYIRKISTWI</sequence>
<feature type="transmembrane region" description="Helical" evidence="6">
    <location>
        <begin position="577"/>
        <end position="596"/>
    </location>
</feature>
<dbReference type="Proteomes" id="UP000663802">
    <property type="component" value="Unassembled WGS sequence"/>
</dbReference>
<feature type="transmembrane region" description="Helical" evidence="6">
    <location>
        <begin position="104"/>
        <end position="131"/>
    </location>
</feature>
<reference evidence="8 9" key="1">
    <citation type="journal article" date="2021" name="Int. J. Syst. Evol. Microbiol.">
        <title>Clostridium zeae sp. nov., isolated from corn silage.</title>
        <authorList>
            <person name="Kobayashi H."/>
            <person name="Tanizawa Y."/>
            <person name="Yagura M."/>
            <person name="Sakamoto M."/>
            <person name="Ohkuma M."/>
            <person name="Tohno M."/>
        </authorList>
    </citation>
    <scope>NUCLEOTIDE SEQUENCE [LARGE SCALE GENOMIC DNA]</scope>
    <source>
        <strain evidence="8 9">CSC2</strain>
    </source>
</reference>
<keyword evidence="9" id="KW-1185">Reference proteome</keyword>
<accession>A0ABQ1E9P2</accession>
<comment type="caution">
    <text evidence="8">The sequence shown here is derived from an EMBL/GenBank/DDBJ whole genome shotgun (WGS) entry which is preliminary data.</text>
</comment>
<dbReference type="PANTHER" id="PTHR46795:SF1">
    <property type="entry name" value="ABC TRANSPORTER PERMEASE PROTEIN"/>
    <property type="match status" value="1"/>
</dbReference>
<organism evidence="8 9">
    <name type="scientific">Clostridium zeae</name>
    <dbReference type="NCBI Taxonomy" id="2759022"/>
    <lineage>
        <taxon>Bacteria</taxon>
        <taxon>Bacillati</taxon>
        <taxon>Bacillota</taxon>
        <taxon>Clostridia</taxon>
        <taxon>Eubacteriales</taxon>
        <taxon>Clostridiaceae</taxon>
        <taxon>Clostridium</taxon>
    </lineage>
</organism>
<evidence type="ECO:0000256" key="3">
    <source>
        <dbReference type="ARBA" id="ARBA00022692"/>
    </source>
</evidence>
<evidence type="ECO:0000256" key="1">
    <source>
        <dbReference type="ARBA" id="ARBA00004651"/>
    </source>
</evidence>
<keyword evidence="6" id="KW-0813">Transport</keyword>
<evidence type="ECO:0000256" key="5">
    <source>
        <dbReference type="ARBA" id="ARBA00023136"/>
    </source>
</evidence>
<dbReference type="Pfam" id="PF02687">
    <property type="entry name" value="FtsX"/>
    <property type="match status" value="1"/>
</dbReference>
<dbReference type="PIRSF" id="PIRSF018968">
    <property type="entry name" value="ABC_permease_BceB"/>
    <property type="match status" value="1"/>
</dbReference>
<dbReference type="RefSeq" id="WP_206869808.1">
    <property type="nucleotide sequence ID" value="NZ_BMBA01000002.1"/>
</dbReference>
<evidence type="ECO:0000256" key="2">
    <source>
        <dbReference type="ARBA" id="ARBA00022475"/>
    </source>
</evidence>
<feature type="transmembrane region" description="Helical" evidence="6">
    <location>
        <begin position="151"/>
        <end position="178"/>
    </location>
</feature>
<evidence type="ECO:0000259" key="7">
    <source>
        <dbReference type="Pfam" id="PF02687"/>
    </source>
</evidence>
<comment type="subcellular location">
    <subcellularLocation>
        <location evidence="1 6">Cell membrane</location>
        <topology evidence="1 6">Multi-pass membrane protein</topology>
    </subcellularLocation>
</comment>
<dbReference type="EMBL" id="BMBA01000002">
    <property type="protein sequence ID" value="GFZ31486.1"/>
    <property type="molecule type" value="Genomic_DNA"/>
</dbReference>
<dbReference type="InterPro" id="IPR052536">
    <property type="entry name" value="ABC-4_Integral_Memb_Prot"/>
</dbReference>